<sequence>MASRGASLALAALLLVSCVSVAAATKYTVGDASGWTTSGDYATWASGKKIKVGDTLVFKYAGGAHTVDEVSAADYAACSSSNALSSDSAGSTTVTLKTAGKHYFICGVAGHCSSGMKLVVDVAAAKATAPAPAPAAVAPAPDAADTTPDATPTTTTPKSPSSPGGATPKTTVTDISPPAKKSTSGAAGLGAAAWAGLGLAGLVAVHLGAF</sequence>
<dbReference type="PROSITE" id="PS51257">
    <property type="entry name" value="PROKAR_LIPOPROTEIN"/>
    <property type="match status" value="1"/>
</dbReference>
<evidence type="ECO:0000313" key="6">
    <source>
        <dbReference type="EMBL" id="CAL5046811.1"/>
    </source>
</evidence>
<dbReference type="FunFam" id="2.60.40.420:FF:000003">
    <property type="entry name" value="Blue copper"/>
    <property type="match status" value="1"/>
</dbReference>
<dbReference type="Pfam" id="PF02298">
    <property type="entry name" value="Cu_bind_like"/>
    <property type="match status" value="1"/>
</dbReference>
<keyword evidence="4" id="KW-0732">Signal</keyword>
<proteinExistence type="predicted"/>
<feature type="compositionally biased region" description="Low complexity" evidence="3">
    <location>
        <begin position="133"/>
        <end position="171"/>
    </location>
</feature>
<dbReference type="PANTHER" id="PTHR33021">
    <property type="entry name" value="BLUE COPPER PROTEIN"/>
    <property type="match status" value="1"/>
</dbReference>
<accession>A0ABC9DY49</accession>
<evidence type="ECO:0000256" key="4">
    <source>
        <dbReference type="SAM" id="SignalP"/>
    </source>
</evidence>
<feature type="region of interest" description="Disordered" evidence="3">
    <location>
        <begin position="133"/>
        <end position="182"/>
    </location>
</feature>
<dbReference type="InterPro" id="IPR003245">
    <property type="entry name" value="Phytocyanin_dom"/>
</dbReference>
<dbReference type="EMBL" id="OZ075145">
    <property type="protein sequence ID" value="CAL5046811.1"/>
    <property type="molecule type" value="Genomic_DNA"/>
</dbReference>
<evidence type="ECO:0000259" key="5">
    <source>
        <dbReference type="PROSITE" id="PS51485"/>
    </source>
</evidence>
<protein>
    <recommendedName>
        <fullName evidence="5">Phytocyanin domain-containing protein</fullName>
    </recommendedName>
</protein>
<name>A0ABC9DY49_9POAL</name>
<evidence type="ECO:0000256" key="2">
    <source>
        <dbReference type="ARBA" id="ARBA00023180"/>
    </source>
</evidence>
<dbReference type="SUPFAM" id="SSF49503">
    <property type="entry name" value="Cupredoxins"/>
    <property type="match status" value="1"/>
</dbReference>
<dbReference type="PROSITE" id="PS51485">
    <property type="entry name" value="PHYTOCYANIN"/>
    <property type="match status" value="1"/>
</dbReference>
<gene>
    <name evidence="6" type="ORF">URODEC1_LOCUS89557</name>
</gene>
<feature type="domain" description="Phytocyanin" evidence="5">
    <location>
        <begin position="25"/>
        <end position="124"/>
    </location>
</feature>
<evidence type="ECO:0000256" key="1">
    <source>
        <dbReference type="ARBA" id="ARBA00022723"/>
    </source>
</evidence>
<keyword evidence="7" id="KW-1185">Reference proteome</keyword>
<dbReference type="GO" id="GO:0046872">
    <property type="term" value="F:metal ion binding"/>
    <property type="evidence" value="ECO:0007669"/>
    <property type="project" value="UniProtKB-KW"/>
</dbReference>
<keyword evidence="2" id="KW-0325">Glycoprotein</keyword>
<organism evidence="6 7">
    <name type="scientific">Urochloa decumbens</name>
    <dbReference type="NCBI Taxonomy" id="240449"/>
    <lineage>
        <taxon>Eukaryota</taxon>
        <taxon>Viridiplantae</taxon>
        <taxon>Streptophyta</taxon>
        <taxon>Embryophyta</taxon>
        <taxon>Tracheophyta</taxon>
        <taxon>Spermatophyta</taxon>
        <taxon>Magnoliopsida</taxon>
        <taxon>Liliopsida</taxon>
        <taxon>Poales</taxon>
        <taxon>Poaceae</taxon>
        <taxon>PACMAD clade</taxon>
        <taxon>Panicoideae</taxon>
        <taxon>Panicodae</taxon>
        <taxon>Paniceae</taxon>
        <taxon>Melinidinae</taxon>
        <taxon>Urochloa</taxon>
    </lineage>
</organism>
<keyword evidence="1" id="KW-0479">Metal-binding</keyword>
<evidence type="ECO:0000256" key="3">
    <source>
        <dbReference type="SAM" id="MobiDB-lite"/>
    </source>
</evidence>
<evidence type="ECO:0000313" key="7">
    <source>
        <dbReference type="Proteomes" id="UP001497457"/>
    </source>
</evidence>
<feature type="chain" id="PRO_5044856021" description="Phytocyanin domain-containing protein" evidence="4">
    <location>
        <begin position="25"/>
        <end position="210"/>
    </location>
</feature>
<reference evidence="6" key="1">
    <citation type="submission" date="2024-10" db="EMBL/GenBank/DDBJ databases">
        <authorList>
            <person name="Ryan C."/>
        </authorList>
    </citation>
    <scope>NUCLEOTIDE SEQUENCE [LARGE SCALE GENOMIC DNA]</scope>
</reference>
<dbReference type="CDD" id="cd04216">
    <property type="entry name" value="Phytocyanin"/>
    <property type="match status" value="1"/>
</dbReference>
<dbReference type="Gene3D" id="2.60.40.420">
    <property type="entry name" value="Cupredoxins - blue copper proteins"/>
    <property type="match status" value="1"/>
</dbReference>
<feature type="signal peptide" evidence="4">
    <location>
        <begin position="1"/>
        <end position="24"/>
    </location>
</feature>
<dbReference type="PANTHER" id="PTHR33021:SF193">
    <property type="entry name" value="OS06G0218600 PROTEIN"/>
    <property type="match status" value="1"/>
</dbReference>
<dbReference type="InterPro" id="IPR008972">
    <property type="entry name" value="Cupredoxin"/>
</dbReference>
<dbReference type="InterPro" id="IPR039391">
    <property type="entry name" value="Phytocyanin-like"/>
</dbReference>
<dbReference type="AlphaFoldDB" id="A0ABC9DY49"/>
<dbReference type="Proteomes" id="UP001497457">
    <property type="component" value="Chromosome 35b"/>
</dbReference>